<evidence type="ECO:0000256" key="2">
    <source>
        <dbReference type="ARBA" id="ARBA00022475"/>
    </source>
</evidence>
<feature type="transmembrane region" description="Helical" evidence="8">
    <location>
        <begin position="12"/>
        <end position="33"/>
    </location>
</feature>
<feature type="transmembrane region" description="Helical" evidence="8">
    <location>
        <begin position="108"/>
        <end position="125"/>
    </location>
</feature>
<evidence type="ECO:0000256" key="4">
    <source>
        <dbReference type="ARBA" id="ARBA00022679"/>
    </source>
</evidence>
<feature type="domain" description="Glycosyltransferase RgtA/B/C/D-like" evidence="9">
    <location>
        <begin position="84"/>
        <end position="229"/>
    </location>
</feature>
<feature type="transmembrane region" description="Helical" evidence="8">
    <location>
        <begin position="379"/>
        <end position="398"/>
    </location>
</feature>
<feature type="transmembrane region" description="Helical" evidence="8">
    <location>
        <begin position="351"/>
        <end position="373"/>
    </location>
</feature>
<dbReference type="Proteomes" id="UP000679725">
    <property type="component" value="Unassembled WGS sequence"/>
</dbReference>
<reference evidence="10 11" key="1">
    <citation type="submission" date="2021-04" db="EMBL/GenBank/DDBJ databases">
        <authorList>
            <person name="Rodrigo-Torres L."/>
            <person name="Arahal R. D."/>
            <person name="Lucena T."/>
        </authorList>
    </citation>
    <scope>NUCLEOTIDE SEQUENCE [LARGE SCALE GENOMIC DNA]</scope>
    <source>
        <strain evidence="10 11">CECT 9623</strain>
    </source>
</reference>
<evidence type="ECO:0000256" key="3">
    <source>
        <dbReference type="ARBA" id="ARBA00022676"/>
    </source>
</evidence>
<dbReference type="RefSeq" id="WP_215235990.1">
    <property type="nucleotide sequence ID" value="NZ_CAJRAU010000008.1"/>
</dbReference>
<dbReference type="InterPro" id="IPR050297">
    <property type="entry name" value="LipidA_mod_glycosyltrf_83"/>
</dbReference>
<evidence type="ECO:0000259" key="9">
    <source>
        <dbReference type="Pfam" id="PF13231"/>
    </source>
</evidence>
<keyword evidence="6 8" id="KW-1133">Transmembrane helix</keyword>
<proteinExistence type="predicted"/>
<keyword evidence="11" id="KW-1185">Reference proteome</keyword>
<dbReference type="PANTHER" id="PTHR33908:SF11">
    <property type="entry name" value="MEMBRANE PROTEIN"/>
    <property type="match status" value="1"/>
</dbReference>
<name>A0ABM8UWH7_9BACT</name>
<dbReference type="InterPro" id="IPR038731">
    <property type="entry name" value="RgtA/B/C-like"/>
</dbReference>
<keyword evidence="2" id="KW-1003">Cell membrane</keyword>
<sequence>MGDTQLAVSRKSILNLKIAGWLLAICFICLTFVPRSFDHVLFVDGLAYAAISRNMAMGLGSFWEPYFADSFWLPYNRCTFFCEHPPLMFGMESLLFRLFGDSLVVENIYNLIVLIASVLLISLIWKELFKNNMAAQKQAWLPVLMWYGIRVVWWSVPNNLLDTTMAVFCLWSCYFQLKALQSPQKKLHYWVAAGLMIMLACLTKGPVGLFPLAFPAIYLFVYGKAFFTKAASGLVVTSVTFSILLGALLIYQPANYFLKNYFEGQVMAALLQKRERVTSGWTAHLYLLMLLLVNIVPHLLILGGLYLFKLFAKINIPAPSETRKVRILTILVGISIILPMLASVKQGDYYLMPALPFVGLFFGACCIEPLLLLADRFSILPKVLFPAVAVLLVGLMVYKLGHPDFDRNYEVAKALKAKVPERSKVYLPREVSMESGIHTAYQRYARLSIAFDTTDTDYLLFEKNGTNLLDSISKSPAYEILDLGNEATLAIRKARR</sequence>
<accession>A0ABM8UWH7</accession>
<evidence type="ECO:0000256" key="8">
    <source>
        <dbReference type="SAM" id="Phobius"/>
    </source>
</evidence>
<protein>
    <recommendedName>
        <fullName evidence="9">Glycosyltransferase RgtA/B/C/D-like domain-containing protein</fullName>
    </recommendedName>
</protein>
<keyword evidence="5 8" id="KW-0812">Transmembrane</keyword>
<evidence type="ECO:0000256" key="1">
    <source>
        <dbReference type="ARBA" id="ARBA00004651"/>
    </source>
</evidence>
<evidence type="ECO:0000313" key="10">
    <source>
        <dbReference type="EMBL" id="CAG5073220.1"/>
    </source>
</evidence>
<comment type="subcellular location">
    <subcellularLocation>
        <location evidence="1">Cell membrane</location>
        <topology evidence="1">Multi-pass membrane protein</topology>
    </subcellularLocation>
</comment>
<feature type="transmembrane region" description="Helical" evidence="8">
    <location>
        <begin position="230"/>
        <end position="251"/>
    </location>
</feature>
<comment type="caution">
    <text evidence="10">The sequence shown here is derived from an EMBL/GenBank/DDBJ whole genome shotgun (WGS) entry which is preliminary data.</text>
</comment>
<dbReference type="EMBL" id="CAJRAU010000008">
    <property type="protein sequence ID" value="CAG5073220.1"/>
    <property type="molecule type" value="Genomic_DNA"/>
</dbReference>
<evidence type="ECO:0000256" key="7">
    <source>
        <dbReference type="ARBA" id="ARBA00023136"/>
    </source>
</evidence>
<dbReference type="PANTHER" id="PTHR33908">
    <property type="entry name" value="MANNOSYLTRANSFERASE YKCB-RELATED"/>
    <property type="match status" value="1"/>
</dbReference>
<feature type="transmembrane region" description="Helical" evidence="8">
    <location>
        <begin position="189"/>
        <end position="218"/>
    </location>
</feature>
<evidence type="ECO:0000256" key="5">
    <source>
        <dbReference type="ARBA" id="ARBA00022692"/>
    </source>
</evidence>
<dbReference type="Pfam" id="PF13231">
    <property type="entry name" value="PMT_2"/>
    <property type="match status" value="1"/>
</dbReference>
<keyword evidence="3" id="KW-0328">Glycosyltransferase</keyword>
<organism evidence="10 11">
    <name type="scientific">Dyadobacter linearis</name>
    <dbReference type="NCBI Taxonomy" id="2823330"/>
    <lineage>
        <taxon>Bacteria</taxon>
        <taxon>Pseudomonadati</taxon>
        <taxon>Bacteroidota</taxon>
        <taxon>Cytophagia</taxon>
        <taxon>Cytophagales</taxon>
        <taxon>Spirosomataceae</taxon>
        <taxon>Dyadobacter</taxon>
    </lineage>
</organism>
<gene>
    <name evidence="10" type="ORF">DYBT9623_04723</name>
</gene>
<keyword evidence="7 8" id="KW-0472">Membrane</keyword>
<feature type="transmembrane region" description="Helical" evidence="8">
    <location>
        <begin position="327"/>
        <end position="344"/>
    </location>
</feature>
<evidence type="ECO:0000256" key="6">
    <source>
        <dbReference type="ARBA" id="ARBA00022989"/>
    </source>
</evidence>
<feature type="transmembrane region" description="Helical" evidence="8">
    <location>
        <begin position="283"/>
        <end position="307"/>
    </location>
</feature>
<evidence type="ECO:0000313" key="11">
    <source>
        <dbReference type="Proteomes" id="UP000679725"/>
    </source>
</evidence>
<keyword evidence="4" id="KW-0808">Transferase</keyword>